<feature type="transmembrane region" description="Helical" evidence="13">
    <location>
        <begin position="12"/>
        <end position="30"/>
    </location>
</feature>
<feature type="compositionally biased region" description="Low complexity" evidence="12">
    <location>
        <begin position="203"/>
        <end position="224"/>
    </location>
</feature>
<keyword evidence="8" id="KW-0378">Hydrolase</keyword>
<dbReference type="AlphaFoldDB" id="A0A445CGH0"/>
<keyword evidence="13" id="KW-0472">Membrane</keyword>
<dbReference type="PROSITE" id="PS50865">
    <property type="entry name" value="ZF_MYND_2"/>
    <property type="match status" value="1"/>
</dbReference>
<dbReference type="GO" id="GO:0008270">
    <property type="term" value="F:zinc ion binding"/>
    <property type="evidence" value="ECO:0007669"/>
    <property type="project" value="UniProtKB-KW"/>
</dbReference>
<feature type="region of interest" description="Disordered" evidence="12">
    <location>
        <begin position="284"/>
        <end position="372"/>
    </location>
</feature>
<dbReference type="InterPro" id="IPR050164">
    <property type="entry name" value="Peptidase_C19"/>
</dbReference>
<evidence type="ECO:0000256" key="8">
    <source>
        <dbReference type="ARBA" id="ARBA00022801"/>
    </source>
</evidence>
<dbReference type="PROSITE" id="PS00972">
    <property type="entry name" value="USP_1"/>
    <property type="match status" value="1"/>
</dbReference>
<dbReference type="PANTHER" id="PTHR24006">
    <property type="entry name" value="UBIQUITIN CARBOXYL-TERMINAL HYDROLASE"/>
    <property type="match status" value="1"/>
</dbReference>
<dbReference type="GO" id="GO:0006508">
    <property type="term" value="P:proteolysis"/>
    <property type="evidence" value="ECO:0007669"/>
    <property type="project" value="UniProtKB-KW"/>
</dbReference>
<keyword evidence="4" id="KW-0645">Protease</keyword>
<dbReference type="InterPro" id="IPR028889">
    <property type="entry name" value="USP"/>
</dbReference>
<name>A0A445CGH0_ARAHY</name>
<dbReference type="Proteomes" id="UP000289738">
    <property type="component" value="Chromosome A07"/>
</dbReference>
<comment type="catalytic activity">
    <reaction evidence="1">
        <text>Thiol-dependent hydrolysis of ester, thioester, amide, peptide and isopeptide bonds formed by the C-terminal Gly of ubiquitin (a 76-residue protein attached to proteins as an intracellular targeting signal).</text>
        <dbReference type="EC" id="3.4.19.12"/>
    </reaction>
</comment>
<dbReference type="Pfam" id="PF01753">
    <property type="entry name" value="zf-MYND"/>
    <property type="match status" value="1"/>
</dbReference>
<dbReference type="InterPro" id="IPR001394">
    <property type="entry name" value="Peptidase_C19_UCH"/>
</dbReference>
<accession>A0A445CGH0</accession>
<dbReference type="Pfam" id="PF00443">
    <property type="entry name" value="UCH"/>
    <property type="match status" value="1"/>
</dbReference>
<dbReference type="PANTHER" id="PTHR24006:SF874">
    <property type="entry name" value="UBIQUITIN CARBOXYL-TERMINAL HYDROLASE 16"/>
    <property type="match status" value="1"/>
</dbReference>
<dbReference type="InterPro" id="IPR018200">
    <property type="entry name" value="USP_CS"/>
</dbReference>
<keyword evidence="13" id="KW-1133">Transmembrane helix</keyword>
<evidence type="ECO:0000313" key="16">
    <source>
        <dbReference type="EMBL" id="RYR50000.1"/>
    </source>
</evidence>
<dbReference type="InterPro" id="IPR038765">
    <property type="entry name" value="Papain-like_cys_pep_sf"/>
</dbReference>
<evidence type="ECO:0000256" key="7">
    <source>
        <dbReference type="ARBA" id="ARBA00022786"/>
    </source>
</evidence>
<feature type="compositionally biased region" description="Low complexity" evidence="12">
    <location>
        <begin position="887"/>
        <end position="909"/>
    </location>
</feature>
<dbReference type="GO" id="GO:0005829">
    <property type="term" value="C:cytosol"/>
    <property type="evidence" value="ECO:0007669"/>
    <property type="project" value="TreeGrafter"/>
</dbReference>
<feature type="compositionally biased region" description="Basic and acidic residues" evidence="12">
    <location>
        <begin position="321"/>
        <end position="332"/>
    </location>
</feature>
<keyword evidence="6 11" id="KW-0863">Zinc-finger</keyword>
<feature type="region of interest" description="Disordered" evidence="12">
    <location>
        <begin position="887"/>
        <end position="977"/>
    </location>
</feature>
<organism evidence="16 17">
    <name type="scientific">Arachis hypogaea</name>
    <name type="common">Peanut</name>
    <dbReference type="NCBI Taxonomy" id="3818"/>
    <lineage>
        <taxon>Eukaryota</taxon>
        <taxon>Viridiplantae</taxon>
        <taxon>Streptophyta</taxon>
        <taxon>Embryophyta</taxon>
        <taxon>Tracheophyta</taxon>
        <taxon>Spermatophyta</taxon>
        <taxon>Magnoliopsida</taxon>
        <taxon>eudicotyledons</taxon>
        <taxon>Gunneridae</taxon>
        <taxon>Pentapetalae</taxon>
        <taxon>rosids</taxon>
        <taxon>fabids</taxon>
        <taxon>Fabales</taxon>
        <taxon>Fabaceae</taxon>
        <taxon>Papilionoideae</taxon>
        <taxon>50 kb inversion clade</taxon>
        <taxon>dalbergioids sensu lato</taxon>
        <taxon>Dalbergieae</taxon>
        <taxon>Pterocarpus clade</taxon>
        <taxon>Arachis</taxon>
    </lineage>
</organism>
<dbReference type="Gene3D" id="6.10.140.2220">
    <property type="match status" value="1"/>
</dbReference>
<dbReference type="GO" id="GO:0005634">
    <property type="term" value="C:nucleus"/>
    <property type="evidence" value="ECO:0007669"/>
    <property type="project" value="TreeGrafter"/>
</dbReference>
<dbReference type="EMBL" id="SDMP01000007">
    <property type="protein sequence ID" value="RYR50000.1"/>
    <property type="molecule type" value="Genomic_DNA"/>
</dbReference>
<evidence type="ECO:0000259" key="15">
    <source>
        <dbReference type="PROSITE" id="PS50865"/>
    </source>
</evidence>
<evidence type="ECO:0000256" key="5">
    <source>
        <dbReference type="ARBA" id="ARBA00022723"/>
    </source>
</evidence>
<evidence type="ECO:0000256" key="4">
    <source>
        <dbReference type="ARBA" id="ARBA00022670"/>
    </source>
</evidence>
<keyword evidence="9" id="KW-0788">Thiol protease</keyword>
<evidence type="ECO:0000259" key="14">
    <source>
        <dbReference type="PROSITE" id="PS50235"/>
    </source>
</evidence>
<dbReference type="SUPFAM" id="SSF54001">
    <property type="entry name" value="Cysteine proteinases"/>
    <property type="match status" value="1"/>
</dbReference>
<keyword evidence="10" id="KW-0862">Zinc</keyword>
<dbReference type="STRING" id="3818.A0A445CGH0"/>
<evidence type="ECO:0000256" key="9">
    <source>
        <dbReference type="ARBA" id="ARBA00022807"/>
    </source>
</evidence>
<feature type="compositionally biased region" description="Basic and acidic residues" evidence="12">
    <location>
        <begin position="339"/>
        <end position="353"/>
    </location>
</feature>
<evidence type="ECO:0000256" key="13">
    <source>
        <dbReference type="SAM" id="Phobius"/>
    </source>
</evidence>
<feature type="region of interest" description="Disordered" evidence="12">
    <location>
        <begin position="144"/>
        <end position="231"/>
    </location>
</feature>
<feature type="compositionally biased region" description="Low complexity" evidence="12">
    <location>
        <begin position="166"/>
        <end position="179"/>
    </location>
</feature>
<evidence type="ECO:0000256" key="6">
    <source>
        <dbReference type="ARBA" id="ARBA00022771"/>
    </source>
</evidence>
<evidence type="ECO:0000256" key="3">
    <source>
        <dbReference type="ARBA" id="ARBA00012759"/>
    </source>
</evidence>
<dbReference type="EC" id="3.4.19.12" evidence="3"/>
<dbReference type="GO" id="GO:0004843">
    <property type="term" value="F:cysteine-type deubiquitinase activity"/>
    <property type="evidence" value="ECO:0007669"/>
    <property type="project" value="UniProtKB-EC"/>
</dbReference>
<reference evidence="16 17" key="1">
    <citation type="submission" date="2019-01" db="EMBL/GenBank/DDBJ databases">
        <title>Sequencing of cultivated peanut Arachis hypogaea provides insights into genome evolution and oil improvement.</title>
        <authorList>
            <person name="Chen X."/>
        </authorList>
    </citation>
    <scope>NUCLEOTIDE SEQUENCE [LARGE SCALE GENOMIC DNA]</scope>
    <source>
        <strain evidence="17">cv. Fuhuasheng</strain>
        <tissue evidence="16">Leaves</tissue>
    </source>
</reference>
<sequence>MRVTVDLGFSPSLVLVLLVCFVFPAIGLVVRHKWRLAVARSEEVRRLLVLAAEEAARAESEATYQYFDGADVSVPTSAPPAKSNQCAVCFCPTTTRCSRCKAVHYCSGKCQIVHWRQGHKDECRPPSNICQTNDRVSDLGKKVAAPHEVHDEKSKIESIGHKTSPEEPLSSEASLSPESSFRKDDNRRVESLGEGNITDSAFSGFSASNTNSESSDDSSVCESISNEHERTEGHIFVEPTLENSDSVETENGIGVAFSLSPKFASLVDEADGFSSMSKLNRVRPGFNKEENKHTTTGSLGLNMGKGPTIESPTVSSSFWDKTLDSKVIKDDDNSGPQPRHFEDAPPNSSRKETSCTGLASSENEGFSRDSSIQKLQSVGSKVSNHVVNNPDSTLKSAEIKYLPHALDGTTLVSKAKEHSQYDMKSRSNGIQSGTATSTQSVSDSLNSESGTKISSLKVVDQFKGANLTQNLSLAVGSDIARRYSDQVLFPYDLFVKLYNWNRVELQPFGLINCGNSCYANAVLQCLAFTPPLTAYLLQGLHSKSCANKKLCFACELESLILKSKETKSALSPVGILSKLQSIGSQLGNGKEEDAHEFLRYAIEAMQSVFLMESEFNADSLKEETNLMGLTFGGYLRSKIQCMECGGKSERHERMMDLTVEIGGDIASLEEALRRFTSTETLDGENKYNCVRCKSYEKAKKKLTVSEAPNVLTIVLKRFQSGKFGKLNKPIQFPEILNFAPFMSGTSDRSPIYRLYGVVVHLDIMNAAFSGHYVCYVKNFQNKWFKVDDSVVTAVELDKVLKEGAYMLFYARCSPRAPKLIRSRIVSDSKNKVHGKAFIMKSRHVPSDSGASERMTSRDGAAKLDTLYSKFYHIRRVLEDDMSDNSSLFSNNSDEGSCSTDSTHDSTSNEDFAEYIFRDSGRGNSLRNPDSDPYSSTSSSPSNSGHLPLSDMGPYDSVLPDTAVLRPPPASPRIQKDGLLYRGQPLDLERRGEGAFLLNPEYTSVEHRKLDTSRSSSSFRKTDTKNVGSDQYNYVNFGVSCTKSRERTD</sequence>
<feature type="region of interest" description="Disordered" evidence="12">
    <location>
        <begin position="417"/>
        <end position="448"/>
    </location>
</feature>
<feature type="compositionally biased region" description="Basic and acidic residues" evidence="12">
    <location>
        <begin position="144"/>
        <end position="165"/>
    </location>
</feature>
<evidence type="ECO:0000256" key="2">
    <source>
        <dbReference type="ARBA" id="ARBA00009085"/>
    </source>
</evidence>
<keyword evidence="7" id="KW-0833">Ubl conjugation pathway</keyword>
<comment type="similarity">
    <text evidence="2">Belongs to the peptidase C19 family.</text>
</comment>
<feature type="compositionally biased region" description="Polar residues" evidence="12">
    <location>
        <begin position="426"/>
        <end position="448"/>
    </location>
</feature>
<evidence type="ECO:0000256" key="11">
    <source>
        <dbReference type="PROSITE-ProRule" id="PRU00134"/>
    </source>
</evidence>
<evidence type="ECO:0000256" key="1">
    <source>
        <dbReference type="ARBA" id="ARBA00000707"/>
    </source>
</evidence>
<feature type="compositionally biased region" description="Low complexity" evidence="12">
    <location>
        <begin position="930"/>
        <end position="949"/>
    </location>
</feature>
<feature type="domain" description="MYND-type" evidence="15">
    <location>
        <begin position="86"/>
        <end position="123"/>
    </location>
</feature>
<protein>
    <recommendedName>
        <fullName evidence="3">ubiquitinyl hydrolase 1</fullName>
        <ecNumber evidence="3">3.4.19.12</ecNumber>
    </recommendedName>
</protein>
<keyword evidence="13" id="KW-0812">Transmembrane</keyword>
<dbReference type="InterPro" id="IPR002893">
    <property type="entry name" value="Znf_MYND"/>
</dbReference>
<evidence type="ECO:0000313" key="17">
    <source>
        <dbReference type="Proteomes" id="UP000289738"/>
    </source>
</evidence>
<feature type="domain" description="USP" evidence="14">
    <location>
        <begin position="508"/>
        <end position="812"/>
    </location>
</feature>
<dbReference type="SMR" id="A0A445CGH0"/>
<dbReference type="PROSITE" id="PS50235">
    <property type="entry name" value="USP_3"/>
    <property type="match status" value="1"/>
</dbReference>
<evidence type="ECO:0000256" key="10">
    <source>
        <dbReference type="ARBA" id="ARBA00022833"/>
    </source>
</evidence>
<comment type="caution">
    <text evidence="16">The sequence shown here is derived from an EMBL/GenBank/DDBJ whole genome shotgun (WGS) entry which is preliminary data.</text>
</comment>
<dbReference type="OrthoDB" id="420187at2759"/>
<feature type="compositionally biased region" description="Basic and acidic residues" evidence="12">
    <location>
        <begin position="180"/>
        <end position="191"/>
    </location>
</feature>
<proteinExistence type="inferred from homology"/>
<dbReference type="GO" id="GO:0016579">
    <property type="term" value="P:protein deubiquitination"/>
    <property type="evidence" value="ECO:0007669"/>
    <property type="project" value="InterPro"/>
</dbReference>
<dbReference type="SUPFAM" id="SSF144232">
    <property type="entry name" value="HIT/MYND zinc finger-like"/>
    <property type="match status" value="1"/>
</dbReference>
<dbReference type="FunFam" id="3.90.70.10:FF:000026">
    <property type="entry name" value="Ubiquitin carboxyl-terminal hydrolase 15"/>
    <property type="match status" value="1"/>
</dbReference>
<dbReference type="PROSITE" id="PS01360">
    <property type="entry name" value="ZF_MYND_1"/>
    <property type="match status" value="1"/>
</dbReference>
<evidence type="ECO:0000256" key="12">
    <source>
        <dbReference type="SAM" id="MobiDB-lite"/>
    </source>
</evidence>
<dbReference type="FunFam" id="6.10.140.2220:FF:000006">
    <property type="entry name" value="Ubiquitin carboxyl-terminal hydrolase 15"/>
    <property type="match status" value="1"/>
</dbReference>
<feature type="compositionally biased region" description="Polar residues" evidence="12">
    <location>
        <begin position="354"/>
        <end position="372"/>
    </location>
</feature>
<feature type="compositionally biased region" description="Polar residues" evidence="12">
    <location>
        <begin position="310"/>
        <end position="319"/>
    </location>
</feature>
<keyword evidence="5" id="KW-0479">Metal-binding</keyword>
<dbReference type="Gene3D" id="3.90.70.10">
    <property type="entry name" value="Cysteine proteinases"/>
    <property type="match status" value="1"/>
</dbReference>
<keyword evidence="17" id="KW-1185">Reference proteome</keyword>
<gene>
    <name evidence="16" type="ORF">Ahy_A07g036547</name>
</gene>
<dbReference type="Gramene" id="arahy.Tifrunner.gnm2.ann2.Ah07g265300.1">
    <property type="protein sequence ID" value="arahy.Tifrunner.gnm2.ann2.Ah07g265300.1-CDS"/>
    <property type="gene ID" value="arahy.Tifrunner.gnm2.ann2.Ah07g265300"/>
</dbReference>